<dbReference type="InterPro" id="IPR013022">
    <property type="entry name" value="Xyl_isomerase-like_TIM-brl"/>
</dbReference>
<name>A0A0D2XXI8_FUSOF</name>
<gene>
    <name evidence="2" type="primary">28950329</name>
</gene>
<evidence type="ECO:0000259" key="1">
    <source>
        <dbReference type="Pfam" id="PF01261"/>
    </source>
</evidence>
<protein>
    <recommendedName>
        <fullName evidence="1">Xylose isomerase-like TIM barrel domain-containing protein</fullName>
    </recommendedName>
</protein>
<dbReference type="Pfam" id="PF01261">
    <property type="entry name" value="AP_endonuc_2"/>
    <property type="match status" value="1"/>
</dbReference>
<sequence>MAHKPSICTMSLGRCFAGHSLPHKLDMAAKYGFQGIEVFYEDLVDLAKSLPGGDTPTNQITAARTIRDLCAARSLTIICLQPFMHFGGLLNREAQAQQFEELKLWFELCHALETDLILFPSSFLPEEQLTDDMGVIAADFTVAADMGLEQQPPIKFAFEALCWGTRINKWEQSWDIIQRVNRENFGICLDSYNILGRIYADPAAVDGKTKDCESVTKESIKRILTDIDVSKVFLVQVADGEKLSSPLNESHPFYNAEQPSRMSWSRNARLFYGESSYNAYLPCKQLLRAVVQGLGFEGWLSFEVFNRRFCDKDQIVPEETAKRAAESWEKMKIELGLRTADDVQPRLQAML</sequence>
<dbReference type="PANTHER" id="PTHR12110">
    <property type="entry name" value="HYDROXYPYRUVATE ISOMERASE"/>
    <property type="match status" value="1"/>
</dbReference>
<dbReference type="SUPFAM" id="SSF51658">
    <property type="entry name" value="Xylose isomerase-like"/>
    <property type="match status" value="1"/>
</dbReference>
<evidence type="ECO:0000313" key="2">
    <source>
        <dbReference type="EnsemblFungi" id="FOXG_08707P0"/>
    </source>
</evidence>
<dbReference type="InterPro" id="IPR036237">
    <property type="entry name" value="Xyl_isomerase-like_sf"/>
</dbReference>
<dbReference type="InterPro" id="IPR050312">
    <property type="entry name" value="IolE/XylAMocC-like"/>
</dbReference>
<reference evidence="3" key="1">
    <citation type="journal article" date="2012" name="Mol. Plant Microbe Interact.">
        <title>A highly conserved effector in Fusarium oxysporum is required for full virulence on Arabidopsis.</title>
        <authorList>
            <person name="Thatcher L.F."/>
            <person name="Gardiner D.M."/>
            <person name="Kazan K."/>
            <person name="Manners J."/>
        </authorList>
    </citation>
    <scope>NUCLEOTIDE SEQUENCE [LARGE SCALE GENOMIC DNA]</scope>
    <source>
        <strain evidence="3">Fo5176</strain>
    </source>
</reference>
<dbReference type="PANTHER" id="PTHR12110:SF21">
    <property type="entry name" value="XYLOSE ISOMERASE-LIKE TIM BARREL DOMAIN-CONTAINING PROTEIN"/>
    <property type="match status" value="1"/>
</dbReference>
<reference evidence="2" key="2">
    <citation type="submission" date="2025-08" db="UniProtKB">
        <authorList>
            <consortium name="EnsemblFungi"/>
        </authorList>
    </citation>
    <scope>IDENTIFICATION</scope>
    <source>
        <strain evidence="2">4287 / CBS 123668 / FGSC 9935 / NRRL 34936</strain>
    </source>
</reference>
<dbReference type="AlphaFoldDB" id="A0A0D2XXI8"/>
<dbReference type="STRING" id="426428.A0A0D2XXI8"/>
<feature type="domain" description="Xylose isomerase-like TIM barrel" evidence="1">
    <location>
        <begin position="26"/>
        <end position="328"/>
    </location>
</feature>
<accession>A0A0D2XXI8</accession>
<dbReference type="EnsemblFungi" id="FOXG_08707T0">
    <property type="protein sequence ID" value="FOXG_08707P0"/>
    <property type="gene ID" value="FOXG_08707"/>
</dbReference>
<dbReference type="Gene3D" id="3.20.20.150">
    <property type="entry name" value="Divalent-metal-dependent TIM barrel enzymes"/>
    <property type="match status" value="1"/>
</dbReference>
<proteinExistence type="predicted"/>
<dbReference type="Proteomes" id="UP000002489">
    <property type="component" value="Unassembled WGS sequence"/>
</dbReference>
<organism evidence="2 3">
    <name type="scientific">Fusarium oxysporum (strain Fo5176)</name>
    <name type="common">Fusarium vascular wilt</name>
    <dbReference type="NCBI Taxonomy" id="660025"/>
    <lineage>
        <taxon>Eukaryota</taxon>
        <taxon>Fungi</taxon>
        <taxon>Dikarya</taxon>
        <taxon>Ascomycota</taxon>
        <taxon>Pezizomycotina</taxon>
        <taxon>Sordariomycetes</taxon>
        <taxon>Hypocreomycetidae</taxon>
        <taxon>Hypocreales</taxon>
        <taxon>Nectriaceae</taxon>
        <taxon>Fusarium</taxon>
        <taxon>Fusarium oxysporum species complex</taxon>
    </lineage>
</organism>
<evidence type="ECO:0000313" key="3">
    <source>
        <dbReference type="Proteomes" id="UP000002489"/>
    </source>
</evidence>
<dbReference type="VEuPathDB" id="FungiDB:FOXG_08707"/>